<dbReference type="Gene3D" id="1.10.472.10">
    <property type="entry name" value="Cyclin-like"/>
    <property type="match status" value="2"/>
</dbReference>
<dbReference type="PANTHER" id="PTHR10177">
    <property type="entry name" value="CYCLINS"/>
    <property type="match status" value="1"/>
</dbReference>
<proteinExistence type="inferred from homology"/>
<evidence type="ECO:0000256" key="1">
    <source>
        <dbReference type="ARBA" id="ARBA00006955"/>
    </source>
</evidence>
<feature type="domain" description="Cyclin-like" evidence="7">
    <location>
        <begin position="364"/>
        <end position="448"/>
    </location>
</feature>
<dbReference type="InterPro" id="IPR048258">
    <property type="entry name" value="Cyclins_cyclin-box"/>
</dbReference>
<evidence type="ECO:0000259" key="7">
    <source>
        <dbReference type="SMART" id="SM00385"/>
    </source>
</evidence>
<dbReference type="AlphaFoldDB" id="A0A9W8GQP4"/>
<reference evidence="9" key="1">
    <citation type="submission" date="2022-07" db="EMBL/GenBank/DDBJ databases">
        <title>Phylogenomic reconstructions and comparative analyses of Kickxellomycotina fungi.</title>
        <authorList>
            <person name="Reynolds N.K."/>
            <person name="Stajich J.E."/>
            <person name="Barry K."/>
            <person name="Grigoriev I.V."/>
            <person name="Crous P."/>
            <person name="Smith M.E."/>
        </authorList>
    </citation>
    <scope>NUCLEOTIDE SEQUENCE</scope>
    <source>
        <strain evidence="9">BCRC 34297</strain>
    </source>
</reference>
<dbReference type="SMART" id="SM00385">
    <property type="entry name" value="CYCLIN"/>
    <property type="match status" value="2"/>
</dbReference>
<dbReference type="OrthoDB" id="5590282at2759"/>
<evidence type="ECO:0000259" key="8">
    <source>
        <dbReference type="SMART" id="SM01332"/>
    </source>
</evidence>
<feature type="domain" description="Cyclin-like" evidence="7">
    <location>
        <begin position="461"/>
        <end position="542"/>
    </location>
</feature>
<organism evidence="9 10">
    <name type="scientific">Coemansia pectinata</name>
    <dbReference type="NCBI Taxonomy" id="1052879"/>
    <lineage>
        <taxon>Eukaryota</taxon>
        <taxon>Fungi</taxon>
        <taxon>Fungi incertae sedis</taxon>
        <taxon>Zoopagomycota</taxon>
        <taxon>Kickxellomycotina</taxon>
        <taxon>Kickxellomycetes</taxon>
        <taxon>Kickxellales</taxon>
        <taxon>Kickxellaceae</taxon>
        <taxon>Coemansia</taxon>
    </lineage>
</organism>
<dbReference type="Proteomes" id="UP001140011">
    <property type="component" value="Unassembled WGS sequence"/>
</dbReference>
<dbReference type="EMBL" id="JANBUH010000504">
    <property type="protein sequence ID" value="KAJ2750743.1"/>
    <property type="molecule type" value="Genomic_DNA"/>
</dbReference>
<name>A0A9W8GQP4_9FUNG</name>
<dbReference type="GO" id="GO:0051301">
    <property type="term" value="P:cell division"/>
    <property type="evidence" value="ECO:0007669"/>
    <property type="project" value="UniProtKB-KW"/>
</dbReference>
<comment type="similarity">
    <text evidence="1">Belongs to the cyclin family. Cyclin AB subfamily.</text>
</comment>
<feature type="compositionally biased region" description="Polar residues" evidence="6">
    <location>
        <begin position="1"/>
        <end position="11"/>
    </location>
</feature>
<feature type="domain" description="Cyclin C-terminal" evidence="8">
    <location>
        <begin position="457"/>
        <end position="571"/>
    </location>
</feature>
<sequence>MTILSRMNNVRSSDENKTVGSSALHGAKPTNARSVLSHVIKSSQNSMKPASKARAGWKVSTGNKATVDITASIAARKPRVPLSDMAYSKVYVLRDPTPHVVRAHRTQPALPAVVADTQATVAPLAKSLDAARSLNALSDLLHSDPTAALTAAMEAAEAVVARVVGTTEVVKPAPLAGLKRRINVVEPARVVQAKVSKDSTAPAGRKEEASATHAAYVADSDSDSADSQATVVEHDLPANIKLRKIAKLSSRAYSSLRTLAGQAVKAAPAVASSSVASSSVASSSVASSSVAATSVANFKPNVAQTVRDWDDIDAEDSDNPLMVSEYITDIIEYLRERELVTMPNPVYMGKQKELTWEMRRVLVNWMVEIHCQLRMLPETLFLAVNILDRFLSKRRVSVGKFQLVGLTAVMLACKYEESSTPHINDFVYLAGDSYTAKEILNTEVIILTALDFDLSYPNPMTFLRRVSKAEDYNMQTRIIAKYLMEICLVDHRLMQYPPSQIAAAGIYLGRRMLEAGPWTANLRHYSGYTEDELEPLVAVMLDHLLATPDDEFVFLKYQQRCFLTVSNFCFDWAAYHESEIKPMTPSTGYSFSSATEADYQHTRSNAVSNTASAPATTTTTTTAYAATACM</sequence>
<keyword evidence="2" id="KW-0132">Cell division</keyword>
<evidence type="ECO:0000256" key="4">
    <source>
        <dbReference type="ARBA" id="ARBA00023306"/>
    </source>
</evidence>
<dbReference type="InterPro" id="IPR004367">
    <property type="entry name" value="Cyclin_C-dom"/>
</dbReference>
<dbReference type="FunFam" id="1.10.472.10:FF:000001">
    <property type="entry name" value="G2/mitotic-specific cyclin"/>
    <property type="match status" value="1"/>
</dbReference>
<dbReference type="PROSITE" id="PS00292">
    <property type="entry name" value="CYCLINS"/>
    <property type="match status" value="1"/>
</dbReference>
<comment type="caution">
    <text evidence="9">The sequence shown here is derived from an EMBL/GenBank/DDBJ whole genome shotgun (WGS) entry which is preliminary data.</text>
</comment>
<dbReference type="SMART" id="SM01332">
    <property type="entry name" value="Cyclin_C"/>
    <property type="match status" value="1"/>
</dbReference>
<feature type="region of interest" description="Disordered" evidence="6">
    <location>
        <begin position="1"/>
        <end position="32"/>
    </location>
</feature>
<dbReference type="GO" id="GO:0044772">
    <property type="term" value="P:mitotic cell cycle phase transition"/>
    <property type="evidence" value="ECO:0007669"/>
    <property type="project" value="UniProtKB-ARBA"/>
</dbReference>
<dbReference type="InterPro" id="IPR039361">
    <property type="entry name" value="Cyclin"/>
</dbReference>
<dbReference type="InterPro" id="IPR013763">
    <property type="entry name" value="Cyclin-like_dom"/>
</dbReference>
<keyword evidence="10" id="KW-1185">Reference proteome</keyword>
<gene>
    <name evidence="9" type="primary">CLB2_2</name>
    <name evidence="9" type="ORF">GGI19_004924</name>
</gene>
<evidence type="ECO:0000256" key="6">
    <source>
        <dbReference type="SAM" id="MobiDB-lite"/>
    </source>
</evidence>
<dbReference type="CDD" id="cd20512">
    <property type="entry name" value="CYCLIN_CLBs_yeast_rpt2"/>
    <property type="match status" value="1"/>
</dbReference>
<dbReference type="Pfam" id="PF02984">
    <property type="entry name" value="Cyclin_C"/>
    <property type="match status" value="1"/>
</dbReference>
<dbReference type="GO" id="GO:0016538">
    <property type="term" value="F:cyclin-dependent protein serine/threonine kinase regulator activity"/>
    <property type="evidence" value="ECO:0007669"/>
    <property type="project" value="UniProtKB-ARBA"/>
</dbReference>
<evidence type="ECO:0000256" key="3">
    <source>
        <dbReference type="ARBA" id="ARBA00023127"/>
    </source>
</evidence>
<feature type="region of interest" description="Disordered" evidence="6">
    <location>
        <begin position="196"/>
        <end position="223"/>
    </location>
</feature>
<dbReference type="Pfam" id="PF00134">
    <property type="entry name" value="Cyclin_N"/>
    <property type="match status" value="1"/>
</dbReference>
<evidence type="ECO:0000313" key="10">
    <source>
        <dbReference type="Proteomes" id="UP001140011"/>
    </source>
</evidence>
<dbReference type="FunFam" id="1.10.472.10:FF:000005">
    <property type="entry name" value="G2/mitotic-specific cyclin B"/>
    <property type="match status" value="1"/>
</dbReference>
<keyword evidence="3 5" id="KW-0195">Cyclin</keyword>
<protein>
    <submittedName>
        <fullName evidence="9">G2/mitotic-specific cyclin</fullName>
    </submittedName>
</protein>
<dbReference type="InterPro" id="IPR006671">
    <property type="entry name" value="Cyclin_N"/>
</dbReference>
<evidence type="ECO:0000256" key="2">
    <source>
        <dbReference type="ARBA" id="ARBA00022618"/>
    </source>
</evidence>
<accession>A0A9W8GQP4</accession>
<evidence type="ECO:0000313" key="9">
    <source>
        <dbReference type="EMBL" id="KAJ2750743.1"/>
    </source>
</evidence>
<keyword evidence="4" id="KW-0131">Cell cycle</keyword>
<dbReference type="SUPFAM" id="SSF47954">
    <property type="entry name" value="Cyclin-like"/>
    <property type="match status" value="2"/>
</dbReference>
<dbReference type="InterPro" id="IPR036915">
    <property type="entry name" value="Cyclin-like_sf"/>
</dbReference>
<evidence type="ECO:0000256" key="5">
    <source>
        <dbReference type="RuleBase" id="RU000383"/>
    </source>
</evidence>